<keyword evidence="2" id="KW-1185">Reference proteome</keyword>
<dbReference type="RefSeq" id="WP_142871309.1">
    <property type="nucleotide sequence ID" value="NZ_CP045503.2"/>
</dbReference>
<dbReference type="EMBL" id="CP045503">
    <property type="protein sequence ID" value="QPG59596.1"/>
    <property type="molecule type" value="Genomic_DNA"/>
</dbReference>
<proteinExistence type="predicted"/>
<evidence type="ECO:0000313" key="2">
    <source>
        <dbReference type="Proteomes" id="UP000316416"/>
    </source>
</evidence>
<accession>A0ABX6VH56</accession>
<sequence>MVMILAEGRTHGGGEVALWMRSIQRLCSEKRRSRRTGEKPHAFPWHLLHRDMVNVIMMSGTSLTMPSRHLLILNIRCGECHKRMDAVSDQA</sequence>
<dbReference type="Proteomes" id="UP000316416">
    <property type="component" value="Chromosome"/>
</dbReference>
<evidence type="ECO:0000313" key="1">
    <source>
        <dbReference type="EMBL" id="QPG59596.1"/>
    </source>
</evidence>
<organism evidence="1 2">
    <name type="scientific">Shewanella eurypsychrophilus</name>
    <dbReference type="NCBI Taxonomy" id="2593656"/>
    <lineage>
        <taxon>Bacteria</taxon>
        <taxon>Pseudomonadati</taxon>
        <taxon>Pseudomonadota</taxon>
        <taxon>Gammaproteobacteria</taxon>
        <taxon>Alteromonadales</taxon>
        <taxon>Shewanellaceae</taxon>
        <taxon>Shewanella</taxon>
    </lineage>
</organism>
<name>A0ABX6VH56_9GAMM</name>
<protein>
    <submittedName>
        <fullName evidence="1">Uncharacterized protein</fullName>
    </submittedName>
</protein>
<gene>
    <name evidence="1" type="ORF">FM038_021085</name>
</gene>
<reference evidence="1" key="1">
    <citation type="submission" date="2021-07" db="EMBL/GenBank/DDBJ databases">
        <title>Shewanella sp. YLB-07 whole genome sequence.</title>
        <authorList>
            <person name="Yu L."/>
        </authorList>
    </citation>
    <scope>NUCLEOTIDE SEQUENCE</scope>
    <source>
        <strain evidence="1">YLB-08</strain>
    </source>
</reference>